<dbReference type="PANTHER" id="PTHR30386">
    <property type="entry name" value="MEMBRANE FUSION SUBUNIT OF EMRAB-TOLC MULTIDRUG EFFLUX PUMP"/>
    <property type="match status" value="1"/>
</dbReference>
<dbReference type="InterPro" id="IPR058982">
    <property type="entry name" value="Beta-barrel_AprE"/>
</dbReference>
<dbReference type="Pfam" id="PF26002">
    <property type="entry name" value="Beta-barrel_AprE"/>
    <property type="match status" value="1"/>
</dbReference>
<protein>
    <recommendedName>
        <fullName evidence="9">Membrane fusion protein (MFP) family protein</fullName>
    </recommendedName>
</protein>
<dbReference type="OrthoDB" id="9810980at2"/>
<evidence type="ECO:0000256" key="4">
    <source>
        <dbReference type="ARBA" id="ARBA00022475"/>
    </source>
</evidence>
<comment type="similarity">
    <text evidence="2 9">Belongs to the membrane fusion protein (MFP) (TC 8.A.1) family.</text>
</comment>
<dbReference type="Gene3D" id="2.40.50.100">
    <property type="match status" value="1"/>
</dbReference>
<evidence type="ECO:0000313" key="13">
    <source>
        <dbReference type="EMBL" id="RJF78251.1"/>
    </source>
</evidence>
<feature type="domain" description="AprE-like beta-barrel" evidence="12">
    <location>
        <begin position="324"/>
        <end position="411"/>
    </location>
</feature>
<evidence type="ECO:0000256" key="7">
    <source>
        <dbReference type="ARBA" id="ARBA00022989"/>
    </source>
</evidence>
<keyword evidence="8" id="KW-0472">Membrane</keyword>
<dbReference type="PRINTS" id="PR01490">
    <property type="entry name" value="RTXTOXIND"/>
</dbReference>
<sequence length="436" mass="47914">MTLQTANLPGVAAPAVRPHPGRRRLAVEIAVVLAALVGWAAFGQLDVATTAMGEVGPASRVKAIQHLEGGIVTEILVSEGDRVVKGQPLFRLDPTRAQAEASELGRRLTSLRVDTARLTAEIANSAAPVFDPEAVAMVPDVVAAALDLFNSRRNRLLHEFRIQAQLVAGKTGELEEARVRMRNNRRALEIVTSQVTISENMLSKDLSNRMSHLEQLRQQQALRTLVDSDQASIPRLEAALEEARERLAWVEGSAAEQARRELGTARQQHDELSQRMQTLRNVEERTVLRAPVDGIVKSVSVSTEGGVIQPGQTLAEIVPGEDRLVIEARLPIQDIGYVHPGLSVRVVLNSGDASSFPPLDGRVERVSPDATVTNDGHSYYRVRVVTNENAFDVSGRRYQLYPGMQVTCSVLIGRRTVLEYLLSPWTNAMRFAFQER</sequence>
<evidence type="ECO:0000256" key="8">
    <source>
        <dbReference type="ARBA" id="ARBA00023136"/>
    </source>
</evidence>
<name>A0A418VPW1_9PROT</name>
<evidence type="ECO:0000256" key="2">
    <source>
        <dbReference type="ARBA" id="ARBA00009477"/>
    </source>
</evidence>
<feature type="domain" description="AprE-like long alpha-helical hairpin" evidence="11">
    <location>
        <begin position="97"/>
        <end position="281"/>
    </location>
</feature>
<evidence type="ECO:0000259" key="12">
    <source>
        <dbReference type="Pfam" id="PF26002"/>
    </source>
</evidence>
<dbReference type="SUPFAM" id="SSF111369">
    <property type="entry name" value="HlyD-like secretion proteins"/>
    <property type="match status" value="1"/>
</dbReference>
<comment type="subcellular location">
    <subcellularLocation>
        <location evidence="1 9">Cell inner membrane</location>
        <topology evidence="1 9">Single-pass membrane protein</topology>
    </subcellularLocation>
</comment>
<evidence type="ECO:0000256" key="10">
    <source>
        <dbReference type="SAM" id="Coils"/>
    </source>
</evidence>
<evidence type="ECO:0000256" key="3">
    <source>
        <dbReference type="ARBA" id="ARBA00022448"/>
    </source>
</evidence>
<dbReference type="NCBIfam" id="TIGR01843">
    <property type="entry name" value="type_I_hlyD"/>
    <property type="match status" value="1"/>
</dbReference>
<evidence type="ECO:0000256" key="9">
    <source>
        <dbReference type="RuleBase" id="RU365093"/>
    </source>
</evidence>
<keyword evidence="6" id="KW-0812">Transmembrane</keyword>
<comment type="caution">
    <text evidence="13">The sequence shown here is derived from an EMBL/GenBank/DDBJ whole genome shotgun (WGS) entry which is preliminary data.</text>
</comment>
<evidence type="ECO:0000256" key="1">
    <source>
        <dbReference type="ARBA" id="ARBA00004377"/>
    </source>
</evidence>
<proteinExistence type="inferred from homology"/>
<dbReference type="PANTHER" id="PTHR30386:SF26">
    <property type="entry name" value="TRANSPORT PROTEIN COMB"/>
    <property type="match status" value="1"/>
</dbReference>
<evidence type="ECO:0000256" key="6">
    <source>
        <dbReference type="ARBA" id="ARBA00022692"/>
    </source>
</evidence>
<keyword evidence="7" id="KW-1133">Transmembrane helix</keyword>
<dbReference type="GO" id="GO:0005886">
    <property type="term" value="C:plasma membrane"/>
    <property type="evidence" value="ECO:0007669"/>
    <property type="project" value="UniProtKB-SubCell"/>
</dbReference>
<keyword evidence="5 9" id="KW-0997">Cell inner membrane</keyword>
<dbReference type="Proteomes" id="UP000283458">
    <property type="component" value="Unassembled WGS sequence"/>
</dbReference>
<evidence type="ECO:0000313" key="14">
    <source>
        <dbReference type="Proteomes" id="UP000283458"/>
    </source>
</evidence>
<gene>
    <name evidence="13" type="ORF">D3877_24385</name>
</gene>
<dbReference type="Gene3D" id="2.40.30.170">
    <property type="match status" value="1"/>
</dbReference>
<dbReference type="AlphaFoldDB" id="A0A418VPW1"/>
<dbReference type="GO" id="GO:0015031">
    <property type="term" value="P:protein transport"/>
    <property type="evidence" value="ECO:0007669"/>
    <property type="project" value="InterPro"/>
</dbReference>
<dbReference type="RefSeq" id="WP_119833392.1">
    <property type="nucleotide sequence ID" value="NZ_QYUL01000004.1"/>
</dbReference>
<dbReference type="EMBL" id="QYUL01000004">
    <property type="protein sequence ID" value="RJF78251.1"/>
    <property type="molecule type" value="Genomic_DNA"/>
</dbReference>
<keyword evidence="3 9" id="KW-0813">Transport</keyword>
<feature type="coiled-coil region" evidence="10">
    <location>
        <begin position="226"/>
        <end position="282"/>
    </location>
</feature>
<keyword evidence="14" id="KW-1185">Reference proteome</keyword>
<keyword evidence="4 9" id="KW-1003">Cell membrane</keyword>
<dbReference type="Pfam" id="PF25994">
    <property type="entry name" value="HH_AprE"/>
    <property type="match status" value="1"/>
</dbReference>
<organism evidence="13 14">
    <name type="scientific">Azospirillum cavernae</name>
    <dbReference type="NCBI Taxonomy" id="2320860"/>
    <lineage>
        <taxon>Bacteria</taxon>
        <taxon>Pseudomonadati</taxon>
        <taxon>Pseudomonadota</taxon>
        <taxon>Alphaproteobacteria</taxon>
        <taxon>Rhodospirillales</taxon>
        <taxon>Azospirillaceae</taxon>
        <taxon>Azospirillum</taxon>
    </lineage>
</organism>
<dbReference type="InterPro" id="IPR010129">
    <property type="entry name" value="T1SS_HlyD"/>
</dbReference>
<evidence type="ECO:0000259" key="11">
    <source>
        <dbReference type="Pfam" id="PF25994"/>
    </source>
</evidence>
<evidence type="ECO:0000256" key="5">
    <source>
        <dbReference type="ARBA" id="ARBA00022519"/>
    </source>
</evidence>
<reference evidence="13 14" key="1">
    <citation type="submission" date="2018-09" db="EMBL/GenBank/DDBJ databases">
        <authorList>
            <person name="Zhu H."/>
        </authorList>
    </citation>
    <scope>NUCLEOTIDE SEQUENCE [LARGE SCALE GENOMIC DNA]</scope>
    <source>
        <strain evidence="13 14">K2W22B-5</strain>
    </source>
</reference>
<accession>A0A418VPW1</accession>
<dbReference type="InterPro" id="IPR050739">
    <property type="entry name" value="MFP"/>
</dbReference>
<keyword evidence="10" id="KW-0175">Coiled coil</keyword>
<dbReference type="InterPro" id="IPR058781">
    <property type="entry name" value="HH_AprE-like"/>
</dbReference>